<reference evidence="2" key="1">
    <citation type="submission" date="2016-10" db="EMBL/GenBank/DDBJ databases">
        <authorList>
            <person name="Varghese N."/>
            <person name="Submissions S."/>
        </authorList>
    </citation>
    <scope>NUCLEOTIDE SEQUENCE [LARGE SCALE GENOMIC DNA]</scope>
    <source>
        <strain evidence="2">CGMCC 1.10223</strain>
    </source>
</reference>
<dbReference type="InterPro" id="IPR029058">
    <property type="entry name" value="AB_hydrolase_fold"/>
</dbReference>
<dbReference type="Proteomes" id="UP000183410">
    <property type="component" value="Unassembled WGS sequence"/>
</dbReference>
<evidence type="ECO:0000313" key="1">
    <source>
        <dbReference type="EMBL" id="SFF07807.1"/>
    </source>
</evidence>
<gene>
    <name evidence="1" type="ORF">SAMN04487969_11356</name>
</gene>
<keyword evidence="2" id="KW-1185">Reference proteome</keyword>
<dbReference type="AlphaFoldDB" id="A0A1I2FST7"/>
<name>A0A1I2FST7_9BACL</name>
<evidence type="ECO:0008006" key="3">
    <source>
        <dbReference type="Google" id="ProtNLM"/>
    </source>
</evidence>
<proteinExistence type="predicted"/>
<dbReference type="RefSeq" id="WP_052737155.1">
    <property type="nucleotide sequence ID" value="NZ_FONN01000013.1"/>
</dbReference>
<dbReference type="EMBL" id="FONN01000013">
    <property type="protein sequence ID" value="SFF07807.1"/>
    <property type="molecule type" value="Genomic_DNA"/>
</dbReference>
<dbReference type="OrthoDB" id="59888at2"/>
<dbReference type="Gene3D" id="3.40.50.1820">
    <property type="entry name" value="alpha/beta hydrolase"/>
    <property type="match status" value="1"/>
</dbReference>
<organism evidence="1 2">
    <name type="scientific">Paenibacillus algorifonticola</name>
    <dbReference type="NCBI Taxonomy" id="684063"/>
    <lineage>
        <taxon>Bacteria</taxon>
        <taxon>Bacillati</taxon>
        <taxon>Bacillota</taxon>
        <taxon>Bacilli</taxon>
        <taxon>Bacillales</taxon>
        <taxon>Paenibacillaceae</taxon>
        <taxon>Paenibacillus</taxon>
    </lineage>
</organism>
<accession>A0A1I2FST7</accession>
<evidence type="ECO:0000313" key="2">
    <source>
        <dbReference type="Proteomes" id="UP000183410"/>
    </source>
</evidence>
<sequence length="122" mass="12923">MNIIPIPSHSFGSSAYVATGDGKEDFTIAAAKTMAAELTPFLDDLAGLRTKPLALGDLEVCVISGTKPIRSEQKIRTAIIAAHRDTASSLPGGRFVEAPESGHLVMFTDPAIIVEEILKMNS</sequence>
<protein>
    <recommendedName>
        <fullName evidence="3">Alpha/beta hydrolase family protein</fullName>
    </recommendedName>
</protein>